<dbReference type="EMBL" id="PUHY01000005">
    <property type="protein sequence ID" value="PQO37759.1"/>
    <property type="molecule type" value="Genomic_DNA"/>
</dbReference>
<name>A0A2S8FZY6_9BACT</name>
<reference evidence="1 2" key="1">
    <citation type="submission" date="2018-02" db="EMBL/GenBank/DDBJ databases">
        <title>Comparative genomes isolates from brazilian mangrove.</title>
        <authorList>
            <person name="Araujo J.E."/>
            <person name="Taketani R.G."/>
            <person name="Silva M.C.P."/>
            <person name="Loureco M.V."/>
            <person name="Andreote F.D."/>
        </authorList>
    </citation>
    <scope>NUCLEOTIDE SEQUENCE [LARGE SCALE GENOMIC DNA]</scope>
    <source>
        <strain evidence="1 2">Hex-1 MGV</strain>
    </source>
</reference>
<organism evidence="1 2">
    <name type="scientific">Blastopirellula marina</name>
    <dbReference type="NCBI Taxonomy" id="124"/>
    <lineage>
        <taxon>Bacteria</taxon>
        <taxon>Pseudomonadati</taxon>
        <taxon>Planctomycetota</taxon>
        <taxon>Planctomycetia</taxon>
        <taxon>Pirellulales</taxon>
        <taxon>Pirellulaceae</taxon>
        <taxon>Blastopirellula</taxon>
    </lineage>
</organism>
<evidence type="ECO:0008006" key="3">
    <source>
        <dbReference type="Google" id="ProtNLM"/>
    </source>
</evidence>
<accession>A0A2S8FZY6</accession>
<dbReference type="Gene3D" id="2.130.10.10">
    <property type="entry name" value="YVTN repeat-like/Quinoprotein amine dehydrogenase"/>
    <property type="match status" value="1"/>
</dbReference>
<sequence length="350" mass="39395">MNLIPSRSIELAHRAYYMKHAGKRFAVAAQDGHVSLFDQQFRFESIRAVKQHLRGISIHPSSDLLAFTDNDCLSICDLSGNIIFRDASPGLSDDSPSWLNGGFDDCQFHPQDGSLWSVAARSTEKLEIQVRDPILWTIKHKVELEDPYRGSSCSFHTVPNSKTLALWIAGGQDGQEIYWLTCDRKLHAKRDALLEDTTPPDFSPNGAEFLILENYQAICRISYPNTRELSRLEWPFADDDCFGCSFAYIDDQYAMVGTNAGRSFLLDVPSMSLIDEVAIANHEPRPVEQLYPSLVGDKSLCTDIHGFMRFGDMIVASFRRDGGDELEDWKDTLLLFDCQSIRASISSQIP</sequence>
<dbReference type="InterPro" id="IPR015943">
    <property type="entry name" value="WD40/YVTN_repeat-like_dom_sf"/>
</dbReference>
<comment type="caution">
    <text evidence="1">The sequence shown here is derived from an EMBL/GenBank/DDBJ whole genome shotgun (WGS) entry which is preliminary data.</text>
</comment>
<dbReference type="AlphaFoldDB" id="A0A2S8FZY6"/>
<dbReference type="Proteomes" id="UP000238322">
    <property type="component" value="Unassembled WGS sequence"/>
</dbReference>
<dbReference type="SUPFAM" id="SSF63829">
    <property type="entry name" value="Calcium-dependent phosphotriesterase"/>
    <property type="match status" value="1"/>
</dbReference>
<evidence type="ECO:0000313" key="1">
    <source>
        <dbReference type="EMBL" id="PQO37759.1"/>
    </source>
</evidence>
<gene>
    <name evidence="1" type="ORF">C5Y83_07390</name>
</gene>
<protein>
    <recommendedName>
        <fullName evidence="3">WD40 repeat domain-containing protein</fullName>
    </recommendedName>
</protein>
<proteinExistence type="predicted"/>
<evidence type="ECO:0000313" key="2">
    <source>
        <dbReference type="Proteomes" id="UP000238322"/>
    </source>
</evidence>